<feature type="binding site" evidence="9">
    <location>
        <position position="239"/>
    </location>
    <ligand>
        <name>substrate</name>
    </ligand>
</feature>
<dbReference type="InterPro" id="IPR014027">
    <property type="entry name" value="UDP-Glc/GDP-Man_DH_C"/>
</dbReference>
<dbReference type="Proteomes" id="UP000293142">
    <property type="component" value="Unassembled WGS sequence"/>
</dbReference>
<dbReference type="UniPathway" id="UPA00038">
    <property type="reaction ID" value="UER00491"/>
</dbReference>
<evidence type="ECO:0000256" key="3">
    <source>
        <dbReference type="ARBA" id="ARBA00012954"/>
    </source>
</evidence>
<keyword evidence="13" id="KW-1185">Reference proteome</keyword>
<dbReference type="GO" id="GO:0000271">
    <property type="term" value="P:polysaccharide biosynthetic process"/>
    <property type="evidence" value="ECO:0007669"/>
    <property type="project" value="InterPro"/>
</dbReference>
<sequence>MGSYFRPFIGKLRANSTFQSIQRKTVFRIMWWEGFNVKVAVIGTGYVGLVTGTCLAYSGHSVVCVDSSAEKIAILSSGGLPLWEQGLDELLNETIKLGRICFTTDMKSAVQSSDVLIVCVGTPWGPGGEADLDPLWSVVRQVALYCKQGPFLIIKSTVPVGTSDEIEQWLHTVQTKPSIEVIHNPEFLRQGAAVYDFFHPDRIVAGCRTIQARSVITELYKDIAAHVYFCDRRSSELIKYASNAFLAMKISFINMMADFSEHTGARIDVVAAGMGMDRRIGKSFLQAGIGYGGSCFPKDLQALLSMGHKWNCSLPLLESTVSINAQRPQHLVDKLLHALGTLKAKRIALLGLTFKPMTDDLREATSLAVSRLCLQHGADLHAYDPFVRDYPIAEVVLHRDMYEAIDSADAIVILTEWEQLHDLDWQLVSQKLRTRVVIDGRNMFDWDDMQHVADTCHITYISMGRPVIYASTAMKSPDPV</sequence>
<comment type="similarity">
    <text evidence="2 7">Belongs to the UDP-glucose/GDP-mannose dehydrogenase family.</text>
</comment>
<evidence type="ECO:0000313" key="12">
    <source>
        <dbReference type="EMBL" id="TBL79056.1"/>
    </source>
</evidence>
<dbReference type="GO" id="GO:0003979">
    <property type="term" value="F:UDP-glucose 6-dehydrogenase activity"/>
    <property type="evidence" value="ECO:0007669"/>
    <property type="project" value="UniProtKB-EC"/>
</dbReference>
<dbReference type="PIRSF" id="PIRSF500134">
    <property type="entry name" value="UDPglc_DH_bac"/>
    <property type="match status" value="1"/>
</dbReference>
<dbReference type="InterPro" id="IPR008927">
    <property type="entry name" value="6-PGluconate_DH-like_C_sf"/>
</dbReference>
<dbReference type="SUPFAM" id="SSF51735">
    <property type="entry name" value="NAD(P)-binding Rossmann-fold domains"/>
    <property type="match status" value="1"/>
</dbReference>
<feature type="domain" description="UDP-glucose/GDP-mannose dehydrogenase C-terminal" evidence="11">
    <location>
        <begin position="348"/>
        <end position="446"/>
    </location>
</feature>
<dbReference type="GO" id="GO:0006065">
    <property type="term" value="P:UDP-glucuronate biosynthetic process"/>
    <property type="evidence" value="ECO:0007669"/>
    <property type="project" value="UniProtKB-UniPathway"/>
</dbReference>
<evidence type="ECO:0000256" key="4">
    <source>
        <dbReference type="ARBA" id="ARBA00023002"/>
    </source>
</evidence>
<evidence type="ECO:0000256" key="6">
    <source>
        <dbReference type="ARBA" id="ARBA00047473"/>
    </source>
</evidence>
<proteinExistence type="inferred from homology"/>
<dbReference type="SUPFAM" id="SSF52413">
    <property type="entry name" value="UDP-glucose/GDP-mannose dehydrogenase C-terminal domain"/>
    <property type="match status" value="1"/>
</dbReference>
<reference evidence="12 13" key="1">
    <citation type="submission" date="2019-02" db="EMBL/GenBank/DDBJ databases">
        <title>Paenibacillus sp. nov., isolated from surface-sterilized tissue of Thalictrum simplex L.</title>
        <authorList>
            <person name="Tuo L."/>
        </authorList>
    </citation>
    <scope>NUCLEOTIDE SEQUENCE [LARGE SCALE GENOMIC DNA]</scope>
    <source>
        <strain evidence="12 13">N2SHLJ1</strain>
    </source>
</reference>
<feature type="active site" description="Nucleophile" evidence="8">
    <location>
        <position position="295"/>
    </location>
</feature>
<dbReference type="Gene3D" id="1.20.5.100">
    <property type="entry name" value="Cytochrome c1, transmembrane anchor, C-terminal"/>
    <property type="match status" value="1"/>
</dbReference>
<dbReference type="Pfam" id="PF03720">
    <property type="entry name" value="UDPG_MGDP_dh_C"/>
    <property type="match status" value="1"/>
</dbReference>
<keyword evidence="4 7" id="KW-0560">Oxidoreductase</keyword>
<evidence type="ECO:0000256" key="10">
    <source>
        <dbReference type="PIRSR" id="PIRSR500134-3"/>
    </source>
</evidence>
<name>A0A4Q9DSJ6_9BACL</name>
<feature type="binding site" evidence="10">
    <location>
        <position position="66"/>
    </location>
    <ligand>
        <name>NAD(+)</name>
        <dbReference type="ChEBI" id="CHEBI:57540"/>
    </ligand>
</feature>
<accession>A0A4Q9DSJ6</accession>
<feature type="binding site" evidence="10">
    <location>
        <position position="71"/>
    </location>
    <ligand>
        <name>NAD(+)</name>
        <dbReference type="ChEBI" id="CHEBI:57540"/>
    </ligand>
</feature>
<dbReference type="Gene3D" id="3.40.50.720">
    <property type="entry name" value="NAD(P)-binding Rossmann-like Domain"/>
    <property type="match status" value="2"/>
</dbReference>
<dbReference type="NCBIfam" id="TIGR03026">
    <property type="entry name" value="NDP-sugDHase"/>
    <property type="match status" value="1"/>
</dbReference>
<organism evidence="12 13">
    <name type="scientific">Paenibacillus thalictri</name>
    <dbReference type="NCBI Taxonomy" id="2527873"/>
    <lineage>
        <taxon>Bacteria</taxon>
        <taxon>Bacillati</taxon>
        <taxon>Bacillota</taxon>
        <taxon>Bacilli</taxon>
        <taxon>Bacillales</taxon>
        <taxon>Paenibacillaceae</taxon>
        <taxon>Paenibacillus</taxon>
    </lineage>
</organism>
<dbReference type="GO" id="GO:0051287">
    <property type="term" value="F:NAD binding"/>
    <property type="evidence" value="ECO:0007669"/>
    <property type="project" value="InterPro"/>
</dbReference>
<dbReference type="EC" id="1.1.1.22" evidence="3 7"/>
<evidence type="ECO:0000256" key="2">
    <source>
        <dbReference type="ARBA" id="ARBA00006601"/>
    </source>
</evidence>
<dbReference type="PANTHER" id="PTHR43750">
    <property type="entry name" value="UDP-GLUCOSE 6-DEHYDROGENASE TUAD"/>
    <property type="match status" value="1"/>
</dbReference>
<gene>
    <name evidence="12" type="ORF">EYB31_12590</name>
</gene>
<dbReference type="SUPFAM" id="SSF48179">
    <property type="entry name" value="6-phosphogluconate dehydrogenase C-terminal domain-like"/>
    <property type="match status" value="1"/>
</dbReference>
<dbReference type="InterPro" id="IPR036220">
    <property type="entry name" value="UDP-Glc/GDP-Man_DH_C_sf"/>
</dbReference>
<dbReference type="InterPro" id="IPR017476">
    <property type="entry name" value="UDP-Glc/GDP-Man"/>
</dbReference>
<dbReference type="Pfam" id="PF03721">
    <property type="entry name" value="UDPG_MGDP_dh_N"/>
    <property type="match status" value="1"/>
</dbReference>
<dbReference type="InterPro" id="IPR014026">
    <property type="entry name" value="UDP-Glc/GDP-Man_DH_dimer"/>
</dbReference>
<dbReference type="AlphaFoldDB" id="A0A4Q9DSJ6"/>
<evidence type="ECO:0000256" key="8">
    <source>
        <dbReference type="PIRSR" id="PIRSR500134-1"/>
    </source>
</evidence>
<comment type="caution">
    <text evidence="12">The sequence shown here is derived from an EMBL/GenBank/DDBJ whole genome shotgun (WGS) entry which is preliminary data.</text>
</comment>
<feature type="binding site" evidence="9">
    <location>
        <position position="292"/>
    </location>
    <ligand>
        <name>substrate</name>
    </ligand>
</feature>
<comment type="pathway">
    <text evidence="1">Nucleotide-sugar biosynthesis; UDP-alpha-D-glucuronate biosynthesis; UDP-alpha-D-glucuronate from UDP-alpha-D-glucose: step 1/1.</text>
</comment>
<evidence type="ECO:0000259" key="11">
    <source>
        <dbReference type="SMART" id="SM00984"/>
    </source>
</evidence>
<dbReference type="Pfam" id="PF00984">
    <property type="entry name" value="UDPG_MGDP_dh"/>
    <property type="match status" value="1"/>
</dbReference>
<protein>
    <recommendedName>
        <fullName evidence="3 7">UDP-glucose 6-dehydrogenase</fullName>
        <ecNumber evidence="3 7">1.1.1.22</ecNumber>
    </recommendedName>
</protein>
<feature type="binding site" evidence="10">
    <location>
        <position position="362"/>
    </location>
    <ligand>
        <name>NAD(+)</name>
        <dbReference type="ChEBI" id="CHEBI:57540"/>
    </ligand>
</feature>
<evidence type="ECO:0000256" key="5">
    <source>
        <dbReference type="ARBA" id="ARBA00023027"/>
    </source>
</evidence>
<evidence type="ECO:0000256" key="1">
    <source>
        <dbReference type="ARBA" id="ARBA00004701"/>
    </source>
</evidence>
<comment type="catalytic activity">
    <reaction evidence="6 7">
        <text>UDP-alpha-D-glucose + 2 NAD(+) + H2O = UDP-alpha-D-glucuronate + 2 NADH + 3 H(+)</text>
        <dbReference type="Rhea" id="RHEA:23596"/>
        <dbReference type="ChEBI" id="CHEBI:15377"/>
        <dbReference type="ChEBI" id="CHEBI:15378"/>
        <dbReference type="ChEBI" id="CHEBI:57540"/>
        <dbReference type="ChEBI" id="CHEBI:57945"/>
        <dbReference type="ChEBI" id="CHEBI:58052"/>
        <dbReference type="ChEBI" id="CHEBI:58885"/>
        <dbReference type="EC" id="1.1.1.22"/>
    </reaction>
</comment>
<evidence type="ECO:0000313" key="13">
    <source>
        <dbReference type="Proteomes" id="UP000293142"/>
    </source>
</evidence>
<dbReference type="InterPro" id="IPR028357">
    <property type="entry name" value="UDPglc_DH_bac"/>
</dbReference>
<feature type="binding site" evidence="10">
    <location>
        <position position="122"/>
    </location>
    <ligand>
        <name>NAD(+)</name>
        <dbReference type="ChEBI" id="CHEBI:57540"/>
    </ligand>
</feature>
<dbReference type="PANTHER" id="PTHR43750:SF3">
    <property type="entry name" value="UDP-GLUCOSE 6-DEHYDROGENASE TUAD"/>
    <property type="match status" value="1"/>
</dbReference>
<dbReference type="OrthoDB" id="9803238at2"/>
<dbReference type="PIRSF" id="PIRSF000124">
    <property type="entry name" value="UDPglc_GDPman_dh"/>
    <property type="match status" value="1"/>
</dbReference>
<dbReference type="InterPro" id="IPR036291">
    <property type="entry name" value="NAD(P)-bd_dom_sf"/>
</dbReference>
<feature type="binding site" evidence="10">
    <location>
        <position position="157"/>
    </location>
    <ligand>
        <name>NAD(+)</name>
        <dbReference type="ChEBI" id="CHEBI:57540"/>
    </ligand>
</feature>
<dbReference type="InterPro" id="IPR001732">
    <property type="entry name" value="UDP-Glc/GDP-Man_DH_N"/>
</dbReference>
<dbReference type="SMART" id="SM00984">
    <property type="entry name" value="UDPG_MGDP_dh_C"/>
    <property type="match status" value="1"/>
</dbReference>
<evidence type="ECO:0000256" key="9">
    <source>
        <dbReference type="PIRSR" id="PIRSR500134-2"/>
    </source>
</evidence>
<dbReference type="EMBL" id="SIRE01000008">
    <property type="protein sequence ID" value="TBL79056.1"/>
    <property type="molecule type" value="Genomic_DNA"/>
</dbReference>
<evidence type="ECO:0000256" key="7">
    <source>
        <dbReference type="PIRNR" id="PIRNR000124"/>
    </source>
</evidence>
<feature type="binding site" evidence="10">
    <location>
        <position position="298"/>
    </location>
    <ligand>
        <name>NAD(+)</name>
        <dbReference type="ChEBI" id="CHEBI:57540"/>
    </ligand>
</feature>
<feature type="binding site" evidence="9">
    <location>
        <begin position="284"/>
        <end position="288"/>
    </location>
    <ligand>
        <name>substrate</name>
    </ligand>
</feature>
<feature type="binding site" evidence="9">
    <location>
        <position position="355"/>
    </location>
    <ligand>
        <name>substrate</name>
    </ligand>
</feature>
<keyword evidence="5 7" id="KW-0520">NAD</keyword>